<gene>
    <name evidence="1" type="ORF">BO95DRAFT_503900</name>
</gene>
<protein>
    <submittedName>
        <fullName evidence="1">Uncharacterized protein</fullName>
    </submittedName>
</protein>
<accession>A0ACD1G020</accession>
<name>A0ACD1G020_9EURO</name>
<reference evidence="1" key="1">
    <citation type="submission" date="2018-02" db="EMBL/GenBank/DDBJ databases">
        <title>The genomes of Aspergillus section Nigri reveals drivers in fungal speciation.</title>
        <authorList>
            <consortium name="DOE Joint Genome Institute"/>
            <person name="Vesth T.C."/>
            <person name="Nybo J."/>
            <person name="Theobald S."/>
            <person name="Brandl J."/>
            <person name="Frisvad J.C."/>
            <person name="Nielsen K.F."/>
            <person name="Lyhne E.K."/>
            <person name="Kogle M.E."/>
            <person name="Kuo A."/>
            <person name="Riley R."/>
            <person name="Clum A."/>
            <person name="Nolan M."/>
            <person name="Lipzen A."/>
            <person name="Salamov A."/>
            <person name="Henrissat B."/>
            <person name="Wiebenga A."/>
            <person name="De vries R.P."/>
            <person name="Grigoriev I.V."/>
            <person name="Mortensen U.H."/>
            <person name="Andersen M.R."/>
            <person name="Baker S.E."/>
        </authorList>
    </citation>
    <scope>NUCLEOTIDE SEQUENCE</scope>
    <source>
        <strain evidence="1">CBS 621.78</strain>
    </source>
</reference>
<sequence>MIIVTDDVNPSRFVTTYPHLAELVVSRSQLELSATSTPTRQHHHKPTTMNETPLLTDVSERAAYFLNPLFSDITLICDGQYFPAHRPIICPQSRYFARTIDQSRPYPEPRGRQTNRTRPILLQHTPPYLLIRVLEFLYKGDYTVSSATILNAIDSGLLRENTAVTRTPNTNIANAVDRDRLAIRYAACFHARVYAQAEYFVIESLQALAADRFSTALWSLRQDEDGLAAAMAEIYD</sequence>
<keyword evidence="2" id="KW-1185">Reference proteome</keyword>
<evidence type="ECO:0000313" key="1">
    <source>
        <dbReference type="EMBL" id="RAH42613.1"/>
    </source>
</evidence>
<organism evidence="1 2">
    <name type="scientific">Aspergillus brunneoviolaceus CBS 621.78</name>
    <dbReference type="NCBI Taxonomy" id="1450534"/>
    <lineage>
        <taxon>Eukaryota</taxon>
        <taxon>Fungi</taxon>
        <taxon>Dikarya</taxon>
        <taxon>Ascomycota</taxon>
        <taxon>Pezizomycotina</taxon>
        <taxon>Eurotiomycetes</taxon>
        <taxon>Eurotiomycetidae</taxon>
        <taxon>Eurotiales</taxon>
        <taxon>Aspergillaceae</taxon>
        <taxon>Aspergillus</taxon>
        <taxon>Aspergillus subgen. Circumdati</taxon>
    </lineage>
</organism>
<dbReference type="Proteomes" id="UP000249057">
    <property type="component" value="Unassembled WGS sequence"/>
</dbReference>
<evidence type="ECO:0000313" key="2">
    <source>
        <dbReference type="Proteomes" id="UP000249057"/>
    </source>
</evidence>
<proteinExistence type="predicted"/>
<dbReference type="EMBL" id="KZ825372">
    <property type="protein sequence ID" value="RAH42613.1"/>
    <property type="molecule type" value="Genomic_DNA"/>
</dbReference>